<name>A0A9N9TQH7_PHYSR</name>
<reference evidence="3" key="1">
    <citation type="submission" date="2022-01" db="EMBL/GenBank/DDBJ databases">
        <authorList>
            <person name="King R."/>
        </authorList>
    </citation>
    <scope>NUCLEOTIDE SEQUENCE</scope>
</reference>
<dbReference type="InterPro" id="IPR006594">
    <property type="entry name" value="LisH"/>
</dbReference>
<dbReference type="GO" id="GO:0005813">
    <property type="term" value="C:centrosome"/>
    <property type="evidence" value="ECO:0007669"/>
    <property type="project" value="TreeGrafter"/>
</dbReference>
<dbReference type="GO" id="GO:0005576">
    <property type="term" value="C:extracellular region"/>
    <property type="evidence" value="ECO:0007669"/>
    <property type="project" value="GOC"/>
</dbReference>
<gene>
    <name evidence="3" type="ORF">PHYEVI_LOCUS6210</name>
</gene>
<protein>
    <recommendedName>
        <fullName evidence="5">LisH domain-containing protein</fullName>
    </recommendedName>
</protein>
<dbReference type="Proteomes" id="UP001153712">
    <property type="component" value="Chromosome 3"/>
</dbReference>
<evidence type="ECO:0000313" key="3">
    <source>
        <dbReference type="EMBL" id="CAG9859847.1"/>
    </source>
</evidence>
<organism evidence="3 4">
    <name type="scientific">Phyllotreta striolata</name>
    <name type="common">Striped flea beetle</name>
    <name type="synonym">Crioceris striolata</name>
    <dbReference type="NCBI Taxonomy" id="444603"/>
    <lineage>
        <taxon>Eukaryota</taxon>
        <taxon>Metazoa</taxon>
        <taxon>Ecdysozoa</taxon>
        <taxon>Arthropoda</taxon>
        <taxon>Hexapoda</taxon>
        <taxon>Insecta</taxon>
        <taxon>Pterygota</taxon>
        <taxon>Neoptera</taxon>
        <taxon>Endopterygota</taxon>
        <taxon>Coleoptera</taxon>
        <taxon>Polyphaga</taxon>
        <taxon>Cucujiformia</taxon>
        <taxon>Chrysomeloidea</taxon>
        <taxon>Chrysomelidae</taxon>
        <taxon>Galerucinae</taxon>
        <taxon>Alticini</taxon>
        <taxon>Phyllotreta</taxon>
    </lineage>
</organism>
<dbReference type="GO" id="GO:0036064">
    <property type="term" value="C:ciliary basal body"/>
    <property type="evidence" value="ECO:0007669"/>
    <property type="project" value="TreeGrafter"/>
</dbReference>
<proteinExistence type="predicted"/>
<dbReference type="PANTHER" id="PTHR39063">
    <property type="entry name" value="ORAL-FACIAL-DIGITAL SYNDROME 1 PROTEIN HOMOLOG"/>
    <property type="match status" value="1"/>
</dbReference>
<evidence type="ECO:0000256" key="2">
    <source>
        <dbReference type="SAM" id="MobiDB-lite"/>
    </source>
</evidence>
<feature type="region of interest" description="Disordered" evidence="2">
    <location>
        <begin position="389"/>
        <end position="411"/>
    </location>
</feature>
<dbReference type="AlphaFoldDB" id="A0A9N9TQH7"/>
<accession>A0A9N9TQH7</accession>
<feature type="coiled-coil region" evidence="1">
    <location>
        <begin position="335"/>
        <end position="369"/>
    </location>
</feature>
<sequence length="440" mass="51207">MDNIEITNPIISQPENLSSDEFKALLTDWYEEKGILSQLRAQLRFKMINVLKNTAIGREITKKTSQTSMCLSKHAVNLIVAEFLMKNNYEYSLSIFNTEAGLCNMYTNNLVNQSEKNLLQFDLDNLINILELVGINKMSELFSNILDRFCSNEENVSVLACLINMLSHLSMDSEVDPPDLKQKMFADLTCEPEFIKQVGRVLIDSHRSVDDIGMTIENLKCLHNSELKKLEDSYNKTINKLRITLKIKNKHILHIDKKKRVTEIKLFKIVGEYNALKHQMKGLVKDKLLKEQEIKNLKNSRENKCDLELENNKENNFSCKLDHCDNACSNNKQLIIELQKDNQELSKRNVEQREEFTELQKKYTELLNNFHFLQKKFNLLNKEVGENDGKSSTNLELNDQSHYENSDSADSLTDEVIRQAWLKLEKLEKESKEIEEQYKL</sequence>
<evidence type="ECO:0000256" key="1">
    <source>
        <dbReference type="SAM" id="Coils"/>
    </source>
</evidence>
<evidence type="ECO:0008006" key="5">
    <source>
        <dbReference type="Google" id="ProtNLM"/>
    </source>
</evidence>
<keyword evidence="1" id="KW-0175">Coiled coil</keyword>
<keyword evidence="4" id="KW-1185">Reference proteome</keyword>
<dbReference type="EMBL" id="OU900096">
    <property type="protein sequence ID" value="CAG9859847.1"/>
    <property type="molecule type" value="Genomic_DNA"/>
</dbReference>
<dbReference type="PANTHER" id="PTHR39063:SF1">
    <property type="entry name" value="OFD1 CENTRIOLE AND CENTRIOLAR SATELLITE PROTEIN"/>
    <property type="match status" value="1"/>
</dbReference>
<dbReference type="Pfam" id="PF16045">
    <property type="entry name" value="LisH_2"/>
    <property type="match status" value="1"/>
</dbReference>
<dbReference type="PROSITE" id="PS50896">
    <property type="entry name" value="LISH"/>
    <property type="match status" value="1"/>
</dbReference>
<evidence type="ECO:0000313" key="4">
    <source>
        <dbReference type="Proteomes" id="UP001153712"/>
    </source>
</evidence>
<dbReference type="InterPro" id="IPR055289">
    <property type="entry name" value="OFD1"/>
</dbReference>
<dbReference type="OrthoDB" id="206339at2759"/>
<dbReference type="GO" id="GO:0060287">
    <property type="term" value="P:epithelial cilium movement involved in determination of left/right asymmetry"/>
    <property type="evidence" value="ECO:0007669"/>
    <property type="project" value="TreeGrafter"/>
</dbReference>